<dbReference type="PANTHER" id="PTHR19957:SF307">
    <property type="entry name" value="PROTEIN SSO1-RELATED"/>
    <property type="match status" value="1"/>
</dbReference>
<dbReference type="GO" id="GO:0048278">
    <property type="term" value="P:vesicle docking"/>
    <property type="evidence" value="ECO:0007669"/>
    <property type="project" value="TreeGrafter"/>
</dbReference>
<evidence type="ECO:0000256" key="4">
    <source>
        <dbReference type="ARBA" id="ARBA00022989"/>
    </source>
</evidence>
<dbReference type="GO" id="GO:0070057">
    <property type="term" value="C:prospore membrane spindle pole body attachment site"/>
    <property type="evidence" value="ECO:0007669"/>
    <property type="project" value="EnsemblFungi"/>
</dbReference>
<dbReference type="GO" id="GO:0006886">
    <property type="term" value="P:intracellular protein transport"/>
    <property type="evidence" value="ECO:0007669"/>
    <property type="project" value="InterPro"/>
</dbReference>
<dbReference type="AlphaFoldDB" id="A0A1E3PZV9"/>
<sequence>MAYNSNQYDAQSQSYEMSTLNGSGTYGQDDMNAFFGEIDSIKNAISQFDNNVARIESLHNRSLNEIDTEQDQWNQKQIDSLVAETSQISNALKYKIKSLEGKSRSDSTKRVQVDAVKRTFMDSIQRYQSVEASYGMKYKQRAERQYRIVRPDATDDEVRQAIEDTSGSQIFSQALLNSNRRGEARTALTEVQNRHKELQKMERTLGELVQLFKDMEELVEVQAQDVQAVDHTVKRVENEVNKGVEETRIAVKHARAARKKKWICLGIIVIICMILAIVLGVVFGRK</sequence>
<dbReference type="OrthoDB" id="10255013at2759"/>
<dbReference type="GO" id="GO:0032120">
    <property type="term" value="P:ascospore-type prospore membrane formation"/>
    <property type="evidence" value="ECO:0007669"/>
    <property type="project" value="EnsemblFungi"/>
</dbReference>
<dbReference type="Pfam" id="PF00804">
    <property type="entry name" value="Syntaxin"/>
    <property type="match status" value="1"/>
</dbReference>
<dbReference type="InterPro" id="IPR006011">
    <property type="entry name" value="Syntaxin_N"/>
</dbReference>
<keyword evidence="3 8" id="KW-0812">Transmembrane</keyword>
<dbReference type="Pfam" id="PF05739">
    <property type="entry name" value="SNARE"/>
    <property type="match status" value="1"/>
</dbReference>
<dbReference type="SMART" id="SM00397">
    <property type="entry name" value="t_SNARE"/>
    <property type="match status" value="1"/>
</dbReference>
<gene>
    <name evidence="10" type="ORF">LIPSTDRAFT_74285</name>
</gene>
<dbReference type="InterPro" id="IPR000727">
    <property type="entry name" value="T_SNARE_dom"/>
</dbReference>
<dbReference type="GO" id="GO:0005768">
    <property type="term" value="C:endosome"/>
    <property type="evidence" value="ECO:0007669"/>
    <property type="project" value="EnsemblFungi"/>
</dbReference>
<dbReference type="GO" id="GO:0070056">
    <property type="term" value="C:prospore membrane leading edge"/>
    <property type="evidence" value="ECO:0007669"/>
    <property type="project" value="EnsemblFungi"/>
</dbReference>
<evidence type="ECO:0000256" key="7">
    <source>
        <dbReference type="RuleBase" id="RU003858"/>
    </source>
</evidence>
<proteinExistence type="inferred from homology"/>
<dbReference type="FunFam" id="1.20.58.70:FF:000008">
    <property type="entry name" value="Syntaxin family protein"/>
    <property type="match status" value="1"/>
</dbReference>
<keyword evidence="4 8" id="KW-1133">Transmembrane helix</keyword>
<keyword evidence="6 8" id="KW-0472">Membrane</keyword>
<comment type="similarity">
    <text evidence="2 7">Belongs to the syntaxin family.</text>
</comment>
<evidence type="ECO:0000256" key="8">
    <source>
        <dbReference type="SAM" id="Phobius"/>
    </source>
</evidence>
<dbReference type="GO" id="GO:0031201">
    <property type="term" value="C:SNARE complex"/>
    <property type="evidence" value="ECO:0007669"/>
    <property type="project" value="TreeGrafter"/>
</dbReference>
<evidence type="ECO:0000256" key="6">
    <source>
        <dbReference type="ARBA" id="ARBA00023136"/>
    </source>
</evidence>
<dbReference type="GO" id="GO:0044853">
    <property type="term" value="C:plasma membrane raft"/>
    <property type="evidence" value="ECO:0007669"/>
    <property type="project" value="EnsemblFungi"/>
</dbReference>
<evidence type="ECO:0000259" key="9">
    <source>
        <dbReference type="PROSITE" id="PS50192"/>
    </source>
</evidence>
<dbReference type="Proteomes" id="UP000094385">
    <property type="component" value="Unassembled WGS sequence"/>
</dbReference>
<dbReference type="STRING" id="675824.A0A1E3PZV9"/>
<accession>A0A1E3PZV9</accession>
<dbReference type="PROSITE" id="PS00914">
    <property type="entry name" value="SYNTAXIN"/>
    <property type="match status" value="1"/>
</dbReference>
<evidence type="ECO:0000313" key="11">
    <source>
        <dbReference type="Proteomes" id="UP000094385"/>
    </source>
</evidence>
<dbReference type="PANTHER" id="PTHR19957">
    <property type="entry name" value="SYNTAXIN"/>
    <property type="match status" value="1"/>
</dbReference>
<evidence type="ECO:0000256" key="5">
    <source>
        <dbReference type="ARBA" id="ARBA00023054"/>
    </source>
</evidence>
<feature type="domain" description="T-SNARE coiled-coil homology" evidence="9">
    <location>
        <begin position="188"/>
        <end position="250"/>
    </location>
</feature>
<feature type="transmembrane region" description="Helical" evidence="8">
    <location>
        <begin position="262"/>
        <end position="283"/>
    </location>
</feature>
<keyword evidence="11" id="KW-1185">Reference proteome</keyword>
<dbReference type="Gene3D" id="1.20.58.70">
    <property type="match status" value="1"/>
</dbReference>
<comment type="subcellular location">
    <subcellularLocation>
        <location evidence="1">Membrane</location>
        <topology evidence="1">Single-pass type IV membrane protein</topology>
    </subcellularLocation>
</comment>
<dbReference type="InterPro" id="IPR045242">
    <property type="entry name" value="Syntaxin"/>
</dbReference>
<protein>
    <recommendedName>
        <fullName evidence="9">t-SNARE coiled-coil homology domain-containing protein</fullName>
    </recommendedName>
</protein>
<dbReference type="GO" id="GO:0006906">
    <property type="term" value="P:vesicle fusion"/>
    <property type="evidence" value="ECO:0007669"/>
    <property type="project" value="TreeGrafter"/>
</dbReference>
<dbReference type="InterPro" id="IPR010989">
    <property type="entry name" value="SNARE"/>
</dbReference>
<dbReference type="GO" id="GO:0005484">
    <property type="term" value="F:SNAP receptor activity"/>
    <property type="evidence" value="ECO:0007669"/>
    <property type="project" value="InterPro"/>
</dbReference>
<dbReference type="InterPro" id="IPR006012">
    <property type="entry name" value="Syntaxin/epimorphin_CS"/>
</dbReference>
<dbReference type="GO" id="GO:0006887">
    <property type="term" value="P:exocytosis"/>
    <property type="evidence" value="ECO:0007669"/>
    <property type="project" value="TreeGrafter"/>
</dbReference>
<name>A0A1E3PZV9_LIPST</name>
<dbReference type="GO" id="GO:0000149">
    <property type="term" value="F:SNARE binding"/>
    <property type="evidence" value="ECO:0007669"/>
    <property type="project" value="TreeGrafter"/>
</dbReference>
<dbReference type="EMBL" id="KV454299">
    <property type="protein sequence ID" value="ODQ70804.1"/>
    <property type="molecule type" value="Genomic_DNA"/>
</dbReference>
<dbReference type="GO" id="GO:0032153">
    <property type="term" value="C:cell division site"/>
    <property type="evidence" value="ECO:0007669"/>
    <property type="project" value="EnsemblFungi"/>
</dbReference>
<dbReference type="CDD" id="cd00179">
    <property type="entry name" value="SynN"/>
    <property type="match status" value="1"/>
</dbReference>
<dbReference type="SMART" id="SM00503">
    <property type="entry name" value="SynN"/>
    <property type="match status" value="1"/>
</dbReference>
<evidence type="ECO:0000256" key="3">
    <source>
        <dbReference type="ARBA" id="ARBA00022692"/>
    </source>
</evidence>
<evidence type="ECO:0000313" key="10">
    <source>
        <dbReference type="EMBL" id="ODQ70804.1"/>
    </source>
</evidence>
<reference evidence="10 11" key="1">
    <citation type="journal article" date="2016" name="Proc. Natl. Acad. Sci. U.S.A.">
        <title>Comparative genomics of biotechnologically important yeasts.</title>
        <authorList>
            <person name="Riley R."/>
            <person name="Haridas S."/>
            <person name="Wolfe K.H."/>
            <person name="Lopes M.R."/>
            <person name="Hittinger C.T."/>
            <person name="Goeker M."/>
            <person name="Salamov A.A."/>
            <person name="Wisecaver J.H."/>
            <person name="Long T.M."/>
            <person name="Calvey C.H."/>
            <person name="Aerts A.L."/>
            <person name="Barry K.W."/>
            <person name="Choi C."/>
            <person name="Clum A."/>
            <person name="Coughlan A.Y."/>
            <person name="Deshpande S."/>
            <person name="Douglass A.P."/>
            <person name="Hanson S.J."/>
            <person name="Klenk H.-P."/>
            <person name="LaButti K.M."/>
            <person name="Lapidus A."/>
            <person name="Lindquist E.A."/>
            <person name="Lipzen A.M."/>
            <person name="Meier-Kolthoff J.P."/>
            <person name="Ohm R.A."/>
            <person name="Otillar R.P."/>
            <person name="Pangilinan J.L."/>
            <person name="Peng Y."/>
            <person name="Rokas A."/>
            <person name="Rosa C.A."/>
            <person name="Scheuner C."/>
            <person name="Sibirny A.A."/>
            <person name="Slot J.C."/>
            <person name="Stielow J.B."/>
            <person name="Sun H."/>
            <person name="Kurtzman C.P."/>
            <person name="Blackwell M."/>
            <person name="Grigoriev I.V."/>
            <person name="Jeffries T.W."/>
        </authorList>
    </citation>
    <scope>NUCLEOTIDE SEQUENCE [LARGE SCALE GENOMIC DNA]</scope>
    <source>
        <strain evidence="10 11">NRRL Y-11557</strain>
    </source>
</reference>
<evidence type="ECO:0000256" key="1">
    <source>
        <dbReference type="ARBA" id="ARBA00004211"/>
    </source>
</evidence>
<keyword evidence="5" id="KW-0175">Coiled coil</keyword>
<evidence type="ECO:0000256" key="2">
    <source>
        <dbReference type="ARBA" id="ARBA00009063"/>
    </source>
</evidence>
<dbReference type="SUPFAM" id="SSF47661">
    <property type="entry name" value="t-snare proteins"/>
    <property type="match status" value="1"/>
</dbReference>
<organism evidence="10 11">
    <name type="scientific">Lipomyces starkeyi NRRL Y-11557</name>
    <dbReference type="NCBI Taxonomy" id="675824"/>
    <lineage>
        <taxon>Eukaryota</taxon>
        <taxon>Fungi</taxon>
        <taxon>Dikarya</taxon>
        <taxon>Ascomycota</taxon>
        <taxon>Saccharomycotina</taxon>
        <taxon>Lipomycetes</taxon>
        <taxon>Lipomycetales</taxon>
        <taxon>Lipomycetaceae</taxon>
        <taxon>Lipomyces</taxon>
    </lineage>
</organism>
<dbReference type="PROSITE" id="PS50192">
    <property type="entry name" value="T_SNARE"/>
    <property type="match status" value="1"/>
</dbReference>
<dbReference type="GO" id="GO:0051286">
    <property type="term" value="C:cell tip"/>
    <property type="evidence" value="ECO:0007669"/>
    <property type="project" value="EnsemblFungi"/>
</dbReference>